<dbReference type="GO" id="GO:0016042">
    <property type="term" value="P:lipid catabolic process"/>
    <property type="evidence" value="ECO:0007669"/>
    <property type="project" value="UniProtKB-UniRule"/>
</dbReference>
<reference evidence="7" key="1">
    <citation type="submission" date="2016-08" db="EMBL/GenBank/DDBJ databases">
        <authorList>
            <person name="Loux V."/>
            <person name="Rue O."/>
        </authorList>
    </citation>
    <scope>NUCLEOTIDE SEQUENCE [LARGE SCALE GENOMIC DNA]</scope>
    <source>
        <strain evidence="7">INRA Bc05-F1</strain>
    </source>
</reference>
<feature type="short sequence motif" description="GXGXXG" evidence="4">
    <location>
        <begin position="10"/>
        <end position="15"/>
    </location>
</feature>
<protein>
    <recommendedName>
        <fullName evidence="5">PNPLA domain-containing protein</fullName>
    </recommendedName>
</protein>
<keyword evidence="2 4" id="KW-0442">Lipid degradation</keyword>
<evidence type="ECO:0000256" key="3">
    <source>
        <dbReference type="ARBA" id="ARBA00023098"/>
    </source>
</evidence>
<dbReference type="InterPro" id="IPR050301">
    <property type="entry name" value="NTE"/>
</dbReference>
<sequence>MTEVGLVLAGGGGKGAYHIGVWKAFNEYGISDNICAVSGTSVGALNAALFSQGDYRTAEAIWSNIEPNQILSIDTTQYISKVIGSNYLANSITNPLIKLAKKVSKTGVFSRSGMLEIINQYMNINYISKSIIPCYATCCKIPSLKETYFSLKGESEKNIISILLATSALPLVFEPEEINGDFYVDGGIKDNIPIEPLYKTGYRNIIVVHCNPDELFSYDSYPDANIIEIVPSQSIGKFVNGTLDFTRQGSLYRMKQGYEDAIRILQPIYKMGKWNQHRQKTISKFIKDESTFQEKRSESMKKRHVLHNEIDQFLK</sequence>
<evidence type="ECO:0000259" key="5">
    <source>
        <dbReference type="PROSITE" id="PS51635"/>
    </source>
</evidence>
<evidence type="ECO:0000256" key="4">
    <source>
        <dbReference type="PROSITE-ProRule" id="PRU01161"/>
    </source>
</evidence>
<keyword evidence="3 4" id="KW-0443">Lipid metabolism</keyword>
<feature type="short sequence motif" description="DGA/G" evidence="4">
    <location>
        <begin position="185"/>
        <end position="187"/>
    </location>
</feature>
<evidence type="ECO:0000256" key="2">
    <source>
        <dbReference type="ARBA" id="ARBA00022963"/>
    </source>
</evidence>
<name>A0A1C4F9I9_9BACI</name>
<feature type="short sequence motif" description="GXSXG" evidence="4">
    <location>
        <begin position="39"/>
        <end position="43"/>
    </location>
</feature>
<organism evidence="6 7">
    <name type="scientific">Bacillus wiedmannii</name>
    <dbReference type="NCBI Taxonomy" id="1890302"/>
    <lineage>
        <taxon>Bacteria</taxon>
        <taxon>Bacillati</taxon>
        <taxon>Bacillota</taxon>
        <taxon>Bacilli</taxon>
        <taxon>Bacillales</taxon>
        <taxon>Bacillaceae</taxon>
        <taxon>Bacillus</taxon>
        <taxon>Bacillus cereus group</taxon>
    </lineage>
</organism>
<dbReference type="EMBL" id="FMBE01000014">
    <property type="protein sequence ID" value="SCC52679.1"/>
    <property type="molecule type" value="Genomic_DNA"/>
</dbReference>
<dbReference type="AlphaFoldDB" id="A0A1C4F9I9"/>
<dbReference type="PANTHER" id="PTHR14226:SF29">
    <property type="entry name" value="NEUROPATHY TARGET ESTERASE SWS"/>
    <property type="match status" value="1"/>
</dbReference>
<dbReference type="Proteomes" id="UP000196052">
    <property type="component" value="Unassembled WGS sequence"/>
</dbReference>
<feature type="active site" description="Nucleophile" evidence="4">
    <location>
        <position position="41"/>
    </location>
</feature>
<dbReference type="PROSITE" id="PS51635">
    <property type="entry name" value="PNPLA"/>
    <property type="match status" value="1"/>
</dbReference>
<evidence type="ECO:0000256" key="1">
    <source>
        <dbReference type="ARBA" id="ARBA00022801"/>
    </source>
</evidence>
<dbReference type="InterPro" id="IPR016035">
    <property type="entry name" value="Acyl_Trfase/lysoPLipase"/>
</dbReference>
<dbReference type="Gene3D" id="3.40.1090.10">
    <property type="entry name" value="Cytosolic phospholipase A2 catalytic domain"/>
    <property type="match status" value="1"/>
</dbReference>
<dbReference type="RefSeq" id="WP_220389188.1">
    <property type="nucleotide sequence ID" value="NZ_FMBE01000014.1"/>
</dbReference>
<dbReference type="Pfam" id="PF01734">
    <property type="entry name" value="Patatin"/>
    <property type="match status" value="1"/>
</dbReference>
<evidence type="ECO:0000313" key="7">
    <source>
        <dbReference type="Proteomes" id="UP000196052"/>
    </source>
</evidence>
<proteinExistence type="predicted"/>
<feature type="active site" description="Proton acceptor" evidence="4">
    <location>
        <position position="185"/>
    </location>
</feature>
<feature type="domain" description="PNPLA" evidence="5">
    <location>
        <begin position="6"/>
        <end position="198"/>
    </location>
</feature>
<dbReference type="SUPFAM" id="SSF52151">
    <property type="entry name" value="FabD/lysophospholipase-like"/>
    <property type="match status" value="1"/>
</dbReference>
<gene>
    <name evidence="6" type="ORF">BC05F1_04170</name>
</gene>
<dbReference type="InterPro" id="IPR002641">
    <property type="entry name" value="PNPLA_dom"/>
</dbReference>
<accession>A0A1C4F9I9</accession>
<evidence type="ECO:0000313" key="6">
    <source>
        <dbReference type="EMBL" id="SCC52679.1"/>
    </source>
</evidence>
<dbReference type="PANTHER" id="PTHR14226">
    <property type="entry name" value="NEUROPATHY TARGET ESTERASE/SWISS CHEESE D.MELANOGASTER"/>
    <property type="match status" value="1"/>
</dbReference>
<keyword evidence="1 4" id="KW-0378">Hydrolase</keyword>
<dbReference type="GO" id="GO:0016787">
    <property type="term" value="F:hydrolase activity"/>
    <property type="evidence" value="ECO:0007669"/>
    <property type="project" value="UniProtKB-UniRule"/>
</dbReference>